<keyword evidence="1" id="KW-0472">Membrane</keyword>
<dbReference type="OrthoDB" id="3014932at2759"/>
<protein>
    <submittedName>
        <fullName evidence="3">Unplaced genomic scaffold K443scaffold_203, whole genome shotgun sequence</fullName>
    </submittedName>
</protein>
<evidence type="ECO:0000313" key="3">
    <source>
        <dbReference type="EMBL" id="KIJ95932.1"/>
    </source>
</evidence>
<evidence type="ECO:0000313" key="4">
    <source>
        <dbReference type="Proteomes" id="UP000054477"/>
    </source>
</evidence>
<feature type="chain" id="PRO_5002216810" evidence="2">
    <location>
        <begin position="22"/>
        <end position="203"/>
    </location>
</feature>
<name>A0A0C9XIE0_9AGAR</name>
<accession>A0A0C9XIE0</accession>
<proteinExistence type="predicted"/>
<keyword evidence="1" id="KW-1133">Transmembrane helix</keyword>
<sequence>MMAVWNLWALLVILLAELAHSQVTIYGISALETPTTTQSVDTPIISATTNFYIGGVNTEGATTVVEEIIYSLVVVTNPTSTSTLISKLETGYVTLVAGPSGIQQTVSGIDGSVNENCTFGSDKLGTCVIVYNTASPSQSVTPSTTTVSGTVVPIFTITSTHPLPTSSATSGATLLGAPKLNVLTGLCATACIIFLTSLYVLIV</sequence>
<keyword evidence="4" id="KW-1185">Reference proteome</keyword>
<keyword evidence="2" id="KW-0732">Signal</keyword>
<reference evidence="3 4" key="1">
    <citation type="submission" date="2014-04" db="EMBL/GenBank/DDBJ databases">
        <authorList>
            <consortium name="DOE Joint Genome Institute"/>
            <person name="Kuo A."/>
            <person name="Kohler A."/>
            <person name="Nagy L.G."/>
            <person name="Floudas D."/>
            <person name="Copeland A."/>
            <person name="Barry K.W."/>
            <person name="Cichocki N."/>
            <person name="Veneault-Fourrey C."/>
            <person name="LaButti K."/>
            <person name="Lindquist E.A."/>
            <person name="Lipzen A."/>
            <person name="Lundell T."/>
            <person name="Morin E."/>
            <person name="Murat C."/>
            <person name="Sun H."/>
            <person name="Tunlid A."/>
            <person name="Henrissat B."/>
            <person name="Grigoriev I.V."/>
            <person name="Hibbett D.S."/>
            <person name="Martin F."/>
            <person name="Nordberg H.P."/>
            <person name="Cantor M.N."/>
            <person name="Hua S.X."/>
        </authorList>
    </citation>
    <scope>NUCLEOTIDE SEQUENCE [LARGE SCALE GENOMIC DNA]</scope>
    <source>
        <strain evidence="3 4">LaAM-08-1</strain>
    </source>
</reference>
<dbReference type="Proteomes" id="UP000054477">
    <property type="component" value="Unassembled WGS sequence"/>
</dbReference>
<evidence type="ECO:0000256" key="2">
    <source>
        <dbReference type="SAM" id="SignalP"/>
    </source>
</evidence>
<feature type="signal peptide" evidence="2">
    <location>
        <begin position="1"/>
        <end position="21"/>
    </location>
</feature>
<organism evidence="3 4">
    <name type="scientific">Laccaria amethystina LaAM-08-1</name>
    <dbReference type="NCBI Taxonomy" id="1095629"/>
    <lineage>
        <taxon>Eukaryota</taxon>
        <taxon>Fungi</taxon>
        <taxon>Dikarya</taxon>
        <taxon>Basidiomycota</taxon>
        <taxon>Agaricomycotina</taxon>
        <taxon>Agaricomycetes</taxon>
        <taxon>Agaricomycetidae</taxon>
        <taxon>Agaricales</taxon>
        <taxon>Agaricineae</taxon>
        <taxon>Hydnangiaceae</taxon>
        <taxon>Laccaria</taxon>
    </lineage>
</organism>
<keyword evidence="1" id="KW-0812">Transmembrane</keyword>
<dbReference type="EMBL" id="KN838738">
    <property type="protein sequence ID" value="KIJ95932.1"/>
    <property type="molecule type" value="Genomic_DNA"/>
</dbReference>
<gene>
    <name evidence="3" type="ORF">K443DRAFT_682667</name>
</gene>
<evidence type="ECO:0000256" key="1">
    <source>
        <dbReference type="SAM" id="Phobius"/>
    </source>
</evidence>
<dbReference type="HOGENOM" id="CLU_1349124_0_0_1"/>
<feature type="transmembrane region" description="Helical" evidence="1">
    <location>
        <begin position="182"/>
        <end position="202"/>
    </location>
</feature>
<reference evidence="4" key="2">
    <citation type="submission" date="2015-01" db="EMBL/GenBank/DDBJ databases">
        <title>Evolutionary Origins and Diversification of the Mycorrhizal Mutualists.</title>
        <authorList>
            <consortium name="DOE Joint Genome Institute"/>
            <consortium name="Mycorrhizal Genomics Consortium"/>
            <person name="Kohler A."/>
            <person name="Kuo A."/>
            <person name="Nagy L.G."/>
            <person name="Floudas D."/>
            <person name="Copeland A."/>
            <person name="Barry K.W."/>
            <person name="Cichocki N."/>
            <person name="Veneault-Fourrey C."/>
            <person name="LaButti K."/>
            <person name="Lindquist E.A."/>
            <person name="Lipzen A."/>
            <person name="Lundell T."/>
            <person name="Morin E."/>
            <person name="Murat C."/>
            <person name="Riley R."/>
            <person name="Ohm R."/>
            <person name="Sun H."/>
            <person name="Tunlid A."/>
            <person name="Henrissat B."/>
            <person name="Grigoriev I.V."/>
            <person name="Hibbett D.S."/>
            <person name="Martin F."/>
        </authorList>
    </citation>
    <scope>NUCLEOTIDE SEQUENCE [LARGE SCALE GENOMIC DNA]</scope>
    <source>
        <strain evidence="4">LaAM-08-1</strain>
    </source>
</reference>
<dbReference type="AlphaFoldDB" id="A0A0C9XIE0"/>